<dbReference type="GO" id="GO:0006457">
    <property type="term" value="P:protein folding"/>
    <property type="evidence" value="ECO:0007669"/>
    <property type="project" value="TreeGrafter"/>
</dbReference>
<dbReference type="Gene3D" id="3.40.30.10">
    <property type="entry name" value="Glutaredoxin"/>
    <property type="match status" value="1"/>
</dbReference>
<dbReference type="InterPro" id="IPR017937">
    <property type="entry name" value="Thioredoxin_CS"/>
</dbReference>
<dbReference type="EMBL" id="AWNI01000022">
    <property type="protein sequence ID" value="ETS61125.1"/>
    <property type="molecule type" value="Genomic_DNA"/>
</dbReference>
<sequence>MALCSRTPCVVSGPNANAKQPMEEADAHCVPAPRVPACTLGSGYVAKQSGTKATEAQTGESRSGGLDPSQWLHSAGMALLALSFAARPSPSSHTQAAPRLSSHNQPSQKQSSGTPSSPKPNTVRLDRLVFAHTQHVPPGMSLLIRWLGALLALLATLAAVSLAGPMPAFDPAVLSLTEGNFTSCTDKGMWLVEFFSPYCPHCKRLAPTWRDLADAERHLQDSSDFHMARVNCIAQGDLCSRNNILGYPSIELFRDGTWAETYEGDRSFDDLDAYIQARAADNRKLIALTQRFSS</sequence>
<feature type="transmembrane region" description="Helical" evidence="4">
    <location>
        <begin position="142"/>
        <end position="164"/>
    </location>
</feature>
<dbReference type="PROSITE" id="PS51352">
    <property type="entry name" value="THIOREDOXIN_2"/>
    <property type="match status" value="1"/>
</dbReference>
<reference evidence="6 7" key="1">
    <citation type="journal article" date="2014" name="Genome Announc.">
        <title>Genome sequence of the basidiomycetous fungus Pseudozyma aphidis DSM70725, an efficient producer of biosurfactant mannosylerythritol lipids.</title>
        <authorList>
            <person name="Lorenz S."/>
            <person name="Guenther M."/>
            <person name="Grumaz C."/>
            <person name="Rupp S."/>
            <person name="Zibek S."/>
            <person name="Sohn K."/>
        </authorList>
    </citation>
    <scope>NUCLEOTIDE SEQUENCE [LARGE SCALE GENOMIC DNA]</scope>
    <source>
        <strain evidence="7">ATCC 32657 / CBS 517.83 / DSM 70725 / JCM 10318 / NBRC 10182 / NRRL Y-7954 / St-0401</strain>
    </source>
</reference>
<gene>
    <name evidence="6" type="ORF">PaG_05073</name>
</gene>
<keyword evidence="2" id="KW-0732">Signal</keyword>
<dbReference type="OrthoDB" id="72053at2759"/>
<keyword evidence="4" id="KW-1133">Transmembrane helix</keyword>
<dbReference type="GO" id="GO:0005783">
    <property type="term" value="C:endoplasmic reticulum"/>
    <property type="evidence" value="ECO:0007669"/>
    <property type="project" value="TreeGrafter"/>
</dbReference>
<protein>
    <recommendedName>
        <fullName evidence="5">Thioredoxin domain-containing protein</fullName>
    </recommendedName>
</protein>
<dbReference type="InterPro" id="IPR051063">
    <property type="entry name" value="PDI"/>
</dbReference>
<dbReference type="PANTHER" id="PTHR45672">
    <property type="entry name" value="PROTEIN DISULFIDE-ISOMERASE C17H9.14C-RELATED"/>
    <property type="match status" value="1"/>
</dbReference>
<comment type="similarity">
    <text evidence="1">Belongs to the protein disulfide isomerase family.</text>
</comment>
<keyword evidence="4" id="KW-0472">Membrane</keyword>
<dbReference type="Proteomes" id="UP000019462">
    <property type="component" value="Unassembled WGS sequence"/>
</dbReference>
<evidence type="ECO:0000256" key="4">
    <source>
        <dbReference type="SAM" id="Phobius"/>
    </source>
</evidence>
<dbReference type="PANTHER" id="PTHR45672:SF3">
    <property type="entry name" value="THIOREDOXIN DOMAIN-CONTAINING PROTEIN 5"/>
    <property type="match status" value="1"/>
</dbReference>
<dbReference type="CDD" id="cd02961">
    <property type="entry name" value="PDI_a_family"/>
    <property type="match status" value="1"/>
</dbReference>
<keyword evidence="4" id="KW-0812">Transmembrane</keyword>
<evidence type="ECO:0000313" key="6">
    <source>
        <dbReference type="EMBL" id="ETS61125.1"/>
    </source>
</evidence>
<evidence type="ECO:0000256" key="3">
    <source>
        <dbReference type="SAM" id="MobiDB-lite"/>
    </source>
</evidence>
<dbReference type="Pfam" id="PF00085">
    <property type="entry name" value="Thioredoxin"/>
    <property type="match status" value="1"/>
</dbReference>
<feature type="region of interest" description="Disordered" evidence="3">
    <location>
        <begin position="89"/>
        <end position="122"/>
    </location>
</feature>
<feature type="compositionally biased region" description="Polar residues" evidence="3">
    <location>
        <begin position="49"/>
        <end position="61"/>
    </location>
</feature>
<feature type="compositionally biased region" description="Polar residues" evidence="3">
    <location>
        <begin position="89"/>
        <end position="120"/>
    </location>
</feature>
<dbReference type="InterPro" id="IPR013766">
    <property type="entry name" value="Thioredoxin_domain"/>
</dbReference>
<accession>W3VHW0</accession>
<dbReference type="HOGENOM" id="CLU_947053_0_0_1"/>
<feature type="region of interest" description="Disordered" evidence="3">
    <location>
        <begin position="49"/>
        <end position="68"/>
    </location>
</feature>
<dbReference type="PROSITE" id="PS00194">
    <property type="entry name" value="THIOREDOXIN_1"/>
    <property type="match status" value="1"/>
</dbReference>
<name>W3VHW0_MOEAP</name>
<proteinExistence type="inferred from homology"/>
<feature type="domain" description="Thioredoxin" evidence="5">
    <location>
        <begin position="160"/>
        <end position="280"/>
    </location>
</feature>
<organism evidence="6 7">
    <name type="scientific">Moesziomyces aphidis</name>
    <name type="common">Pseudozyma aphidis</name>
    <dbReference type="NCBI Taxonomy" id="84754"/>
    <lineage>
        <taxon>Eukaryota</taxon>
        <taxon>Fungi</taxon>
        <taxon>Dikarya</taxon>
        <taxon>Basidiomycota</taxon>
        <taxon>Ustilaginomycotina</taxon>
        <taxon>Ustilaginomycetes</taxon>
        <taxon>Ustilaginales</taxon>
        <taxon>Ustilaginaceae</taxon>
        <taxon>Moesziomyces</taxon>
    </lineage>
</organism>
<dbReference type="AlphaFoldDB" id="W3VHW0"/>
<keyword evidence="7" id="KW-1185">Reference proteome</keyword>
<evidence type="ECO:0000259" key="5">
    <source>
        <dbReference type="PROSITE" id="PS51352"/>
    </source>
</evidence>
<evidence type="ECO:0000256" key="1">
    <source>
        <dbReference type="ARBA" id="ARBA00006347"/>
    </source>
</evidence>
<dbReference type="SUPFAM" id="SSF52833">
    <property type="entry name" value="Thioredoxin-like"/>
    <property type="match status" value="1"/>
</dbReference>
<comment type="caution">
    <text evidence="6">The sequence shown here is derived from an EMBL/GenBank/DDBJ whole genome shotgun (WGS) entry which is preliminary data.</text>
</comment>
<evidence type="ECO:0000256" key="2">
    <source>
        <dbReference type="ARBA" id="ARBA00022729"/>
    </source>
</evidence>
<evidence type="ECO:0000313" key="7">
    <source>
        <dbReference type="Proteomes" id="UP000019462"/>
    </source>
</evidence>
<dbReference type="InterPro" id="IPR036249">
    <property type="entry name" value="Thioredoxin-like_sf"/>
</dbReference>
<dbReference type="GO" id="GO:0003756">
    <property type="term" value="F:protein disulfide isomerase activity"/>
    <property type="evidence" value="ECO:0007669"/>
    <property type="project" value="TreeGrafter"/>
</dbReference>